<dbReference type="InterPro" id="IPR056136">
    <property type="entry name" value="DUF7719"/>
</dbReference>
<organism evidence="4 5">
    <name type="scientific">Geosmithia morbida</name>
    <dbReference type="NCBI Taxonomy" id="1094350"/>
    <lineage>
        <taxon>Eukaryota</taxon>
        <taxon>Fungi</taxon>
        <taxon>Dikarya</taxon>
        <taxon>Ascomycota</taxon>
        <taxon>Pezizomycotina</taxon>
        <taxon>Sordariomycetes</taxon>
        <taxon>Hypocreomycetidae</taxon>
        <taxon>Hypocreales</taxon>
        <taxon>Bionectriaceae</taxon>
        <taxon>Geosmithia</taxon>
    </lineage>
</organism>
<dbReference type="GeneID" id="55970668"/>
<dbReference type="PANTHER" id="PTHR37846">
    <property type="entry name" value="YALI0B21296P"/>
    <property type="match status" value="1"/>
</dbReference>
<protein>
    <recommendedName>
        <fullName evidence="3">DUF7719 domain-containing protein</fullName>
    </recommendedName>
</protein>
<feature type="region of interest" description="Disordered" evidence="1">
    <location>
        <begin position="39"/>
        <end position="69"/>
    </location>
</feature>
<feature type="domain" description="DUF7719" evidence="3">
    <location>
        <begin position="158"/>
        <end position="226"/>
    </location>
</feature>
<feature type="transmembrane region" description="Helical" evidence="2">
    <location>
        <begin position="156"/>
        <end position="175"/>
    </location>
</feature>
<evidence type="ECO:0000256" key="2">
    <source>
        <dbReference type="SAM" id="Phobius"/>
    </source>
</evidence>
<evidence type="ECO:0000313" key="4">
    <source>
        <dbReference type="EMBL" id="KAF4119774.1"/>
    </source>
</evidence>
<feature type="transmembrane region" description="Helical" evidence="2">
    <location>
        <begin position="195"/>
        <end position="220"/>
    </location>
</feature>
<dbReference type="OrthoDB" id="5597489at2759"/>
<name>A0A9P4YRN6_9HYPO</name>
<dbReference type="Pfam" id="PF24841">
    <property type="entry name" value="DUF7719"/>
    <property type="match status" value="1"/>
</dbReference>
<proteinExistence type="predicted"/>
<feature type="region of interest" description="Disordered" evidence="1">
    <location>
        <begin position="1"/>
        <end position="25"/>
    </location>
</feature>
<gene>
    <name evidence="4" type="ORF">GMORB2_4440</name>
</gene>
<dbReference type="Proteomes" id="UP000749293">
    <property type="component" value="Unassembled WGS sequence"/>
</dbReference>
<evidence type="ECO:0000259" key="3">
    <source>
        <dbReference type="Pfam" id="PF24841"/>
    </source>
</evidence>
<keyword evidence="2" id="KW-0812">Transmembrane</keyword>
<evidence type="ECO:0000313" key="5">
    <source>
        <dbReference type="Proteomes" id="UP000749293"/>
    </source>
</evidence>
<keyword evidence="2" id="KW-0472">Membrane</keyword>
<sequence>MARKRELRAKDIKLQQPDRSGPTGKTLLDLAQERSLFAQADEAQRRQRQGREQRPPSAATTKIHPDDSEEAVLSPGAERFLETLLWTVSLAMMHFTFDVLVHHQFGREMGWMDICVRTSRAWIVFLLLFWPLHPHHANDERLLPARLVPSKKQDGLIRHCIFFAAGTACGCYLVYITNTFGYLAVMKQAPPLGCIWVWSIIEMDLVWAVTSLGLTAAYLWQGGYSVY</sequence>
<dbReference type="AlphaFoldDB" id="A0A9P4YRN6"/>
<feature type="compositionally biased region" description="Basic and acidic residues" evidence="1">
    <location>
        <begin position="42"/>
        <end position="54"/>
    </location>
</feature>
<dbReference type="PANTHER" id="PTHR37846:SF1">
    <property type="entry name" value="DEACETYLASE-LIKE PROTEIN"/>
    <property type="match status" value="1"/>
</dbReference>
<accession>A0A9P4YRN6</accession>
<reference evidence="4" key="1">
    <citation type="submission" date="2020-03" db="EMBL/GenBank/DDBJ databases">
        <title>Site-based positive gene gene selection in Geosmithia morbida across the United States reveals a broad range of putative effectors and factors for local host and environmental adapation.</title>
        <authorList>
            <person name="Onufrak A."/>
            <person name="Murdoch R.W."/>
            <person name="Gazis R."/>
            <person name="Huff M."/>
            <person name="Staton M."/>
            <person name="Klingeman W."/>
            <person name="Hadziabdic D."/>
        </authorList>
    </citation>
    <scope>NUCLEOTIDE SEQUENCE</scope>
    <source>
        <strain evidence="4">1262</strain>
    </source>
</reference>
<dbReference type="RefSeq" id="XP_035318426.1">
    <property type="nucleotide sequence ID" value="XM_035466415.1"/>
</dbReference>
<keyword evidence="2" id="KW-1133">Transmembrane helix</keyword>
<dbReference type="EMBL" id="JAANYQ010000021">
    <property type="protein sequence ID" value="KAF4119774.1"/>
    <property type="molecule type" value="Genomic_DNA"/>
</dbReference>
<comment type="caution">
    <text evidence="4">The sequence shown here is derived from an EMBL/GenBank/DDBJ whole genome shotgun (WGS) entry which is preliminary data.</text>
</comment>
<keyword evidence="5" id="KW-1185">Reference proteome</keyword>
<evidence type="ECO:0000256" key="1">
    <source>
        <dbReference type="SAM" id="MobiDB-lite"/>
    </source>
</evidence>